<protein>
    <submittedName>
        <fullName evidence="1">Uncharacterized protein</fullName>
    </submittedName>
</protein>
<reference evidence="2" key="1">
    <citation type="journal article" date="2016" name="Nature">
        <title>Genome evolution in the allotetraploid frog Xenopus laevis.</title>
        <authorList>
            <person name="Session A.M."/>
            <person name="Uno Y."/>
            <person name="Kwon T."/>
            <person name="Chapman J.A."/>
            <person name="Toyoda A."/>
            <person name="Takahashi S."/>
            <person name="Fukui A."/>
            <person name="Hikosaka A."/>
            <person name="Suzuki A."/>
            <person name="Kondo M."/>
            <person name="van Heeringen S.J."/>
            <person name="Quigley I."/>
            <person name="Heinz S."/>
            <person name="Ogino H."/>
            <person name="Ochi H."/>
            <person name="Hellsten U."/>
            <person name="Lyons J.B."/>
            <person name="Simakov O."/>
            <person name="Putnam N."/>
            <person name="Stites J."/>
            <person name="Kuroki Y."/>
            <person name="Tanaka T."/>
            <person name="Michiue T."/>
            <person name="Watanabe M."/>
            <person name="Bogdanovic O."/>
            <person name="Lister R."/>
            <person name="Georgiou G."/>
            <person name="Paranjpe S.S."/>
            <person name="van Kruijsbergen I."/>
            <person name="Shu S."/>
            <person name="Carlson J."/>
            <person name="Kinoshita T."/>
            <person name="Ohta Y."/>
            <person name="Mawaribuchi S."/>
            <person name="Jenkins J."/>
            <person name="Grimwood J."/>
            <person name="Schmutz J."/>
            <person name="Mitros T."/>
            <person name="Mozaffari S.V."/>
            <person name="Suzuki Y."/>
            <person name="Haramoto Y."/>
            <person name="Yamamoto T.S."/>
            <person name="Takagi C."/>
            <person name="Heald R."/>
            <person name="Miller K."/>
            <person name="Haudenschild C."/>
            <person name="Kitzman J."/>
            <person name="Nakayama T."/>
            <person name="Izutsu Y."/>
            <person name="Robert J."/>
            <person name="Fortriede J."/>
            <person name="Burns K."/>
            <person name="Lotay V."/>
            <person name="Karimi K."/>
            <person name="Yasuoka Y."/>
            <person name="Dichmann D.S."/>
            <person name="Flajnik M.F."/>
            <person name="Houston D.W."/>
            <person name="Shendure J."/>
            <person name="DuPasquier L."/>
            <person name="Vize P.D."/>
            <person name="Zorn A.M."/>
            <person name="Ito M."/>
            <person name="Marcotte E.M."/>
            <person name="Wallingford J.B."/>
            <person name="Ito Y."/>
            <person name="Asashima M."/>
            <person name="Ueno N."/>
            <person name="Matsuda Y."/>
            <person name="Veenstra G.J."/>
            <person name="Fujiyama A."/>
            <person name="Harland R.M."/>
            <person name="Taira M."/>
            <person name="Rokhsar D.S."/>
        </authorList>
    </citation>
    <scope>NUCLEOTIDE SEQUENCE [LARGE SCALE GENOMIC DNA]</scope>
    <source>
        <strain evidence="2">J</strain>
    </source>
</reference>
<sequence length="78" mass="8807">MLNRYRAAQTCDCHVPRSGTVLRILPNSNGMPRLLERSSPHIDNCLLHYSPIVSAFSLPCSKGYEATQECVHTLFIIY</sequence>
<dbReference type="AlphaFoldDB" id="A0A974CTR9"/>
<gene>
    <name evidence="1" type="ORF">XELAEV_18026421mg</name>
</gene>
<proteinExistence type="predicted"/>
<organism evidence="1 2">
    <name type="scientific">Xenopus laevis</name>
    <name type="common">African clawed frog</name>
    <dbReference type="NCBI Taxonomy" id="8355"/>
    <lineage>
        <taxon>Eukaryota</taxon>
        <taxon>Metazoa</taxon>
        <taxon>Chordata</taxon>
        <taxon>Craniata</taxon>
        <taxon>Vertebrata</taxon>
        <taxon>Euteleostomi</taxon>
        <taxon>Amphibia</taxon>
        <taxon>Batrachia</taxon>
        <taxon>Anura</taxon>
        <taxon>Pipoidea</taxon>
        <taxon>Pipidae</taxon>
        <taxon>Xenopodinae</taxon>
        <taxon>Xenopus</taxon>
        <taxon>Xenopus</taxon>
    </lineage>
</organism>
<evidence type="ECO:0000313" key="2">
    <source>
        <dbReference type="Proteomes" id="UP000694892"/>
    </source>
</evidence>
<evidence type="ECO:0000313" key="1">
    <source>
        <dbReference type="EMBL" id="OCT79613.1"/>
    </source>
</evidence>
<dbReference type="Proteomes" id="UP000694892">
    <property type="component" value="Chromosome 5L"/>
</dbReference>
<name>A0A974CTR9_XENLA</name>
<accession>A0A974CTR9</accession>
<dbReference type="EMBL" id="CM004474">
    <property type="protein sequence ID" value="OCT79613.1"/>
    <property type="molecule type" value="Genomic_DNA"/>
</dbReference>